<evidence type="ECO:0000256" key="3">
    <source>
        <dbReference type="ARBA" id="ARBA00023015"/>
    </source>
</evidence>
<keyword evidence="1 9" id="KW-0963">Cytoplasm</keyword>
<dbReference type="GO" id="GO:0044780">
    <property type="term" value="P:bacterial-type flagellum assembly"/>
    <property type="evidence" value="ECO:0007669"/>
    <property type="project" value="InterPro"/>
</dbReference>
<keyword evidence="7 9" id="KW-0804">Transcription</keyword>
<dbReference type="EMBL" id="JACIET010000001">
    <property type="protein sequence ID" value="MBB4011210.1"/>
    <property type="molecule type" value="Genomic_DNA"/>
</dbReference>
<keyword evidence="3 9" id="KW-0805">Transcription regulation</keyword>
<keyword evidence="5 9" id="KW-1015">Disulfide bond</keyword>
<evidence type="ECO:0000256" key="6">
    <source>
        <dbReference type="ARBA" id="ARBA00023159"/>
    </source>
</evidence>
<comment type="function">
    <text evidence="8 9">Functions in complex with FlhC as a master transcriptional regulator that regulates transcription of several flagellar and non-flagellar operons by binding to their promoter region. Activates expression of class 2 flagellar genes, including fliA, which is a flagellum-specific sigma factor that turns on the class 3 genes. Also regulates genes whose products function in a variety of physiological pathways.</text>
</comment>
<feature type="disulfide bond" description="Interchain" evidence="9">
    <location>
        <position position="65"/>
    </location>
</feature>
<dbReference type="NCBIfam" id="NF002783">
    <property type="entry name" value="PRK02909.1-1"/>
    <property type="match status" value="1"/>
</dbReference>
<reference evidence="10 11" key="1">
    <citation type="submission" date="2020-08" db="EMBL/GenBank/DDBJ databases">
        <title>Genomic Encyclopedia of Type Strains, Phase IV (KMG-IV): sequencing the most valuable type-strain genomes for metagenomic binning, comparative biology and taxonomic classification.</title>
        <authorList>
            <person name="Goeker M."/>
        </authorList>
    </citation>
    <scope>NUCLEOTIDE SEQUENCE [LARGE SCALE GENOMIC DNA]</scope>
    <source>
        <strain evidence="10 11">DSM 106739</strain>
    </source>
</reference>
<dbReference type="RefSeq" id="WP_183631572.1">
    <property type="nucleotide sequence ID" value="NZ_BAABLE010000011.1"/>
</dbReference>
<sequence>MLTANLSEEIRELNLSYLMLAQRLLLEDRQSGMFRLGLGEDAADVIEALSPAQILRMSSSGMMLCQVRFDERLLLELLSNHEREPAVASIHAAILAASRPVENLA</sequence>
<keyword evidence="10" id="KW-0966">Cell projection</keyword>
<evidence type="ECO:0000256" key="7">
    <source>
        <dbReference type="ARBA" id="ARBA00023163"/>
    </source>
</evidence>
<accession>A0A840BDV8</accession>
<evidence type="ECO:0000256" key="2">
    <source>
        <dbReference type="ARBA" id="ARBA00022795"/>
    </source>
</evidence>
<dbReference type="Proteomes" id="UP000561045">
    <property type="component" value="Unassembled WGS sequence"/>
</dbReference>
<comment type="domain">
    <text evidence="9">The C-terminal region contains a putative helix-turn-helix (HTH) motif, suggesting that this region may bind DNA.</text>
</comment>
<keyword evidence="6 9" id="KW-0010">Activator</keyword>
<dbReference type="InterPro" id="IPR036194">
    <property type="entry name" value="FlhD_sf"/>
</dbReference>
<dbReference type="HAMAP" id="MF_00725">
    <property type="entry name" value="FlhD"/>
    <property type="match status" value="1"/>
</dbReference>
<comment type="similarity">
    <text evidence="9">Belongs to the FlhD family.</text>
</comment>
<evidence type="ECO:0000313" key="10">
    <source>
        <dbReference type="EMBL" id="MBB4011210.1"/>
    </source>
</evidence>
<dbReference type="GO" id="GO:0003677">
    <property type="term" value="F:DNA binding"/>
    <property type="evidence" value="ECO:0007669"/>
    <property type="project" value="UniProtKB-UniRule"/>
</dbReference>
<evidence type="ECO:0000256" key="4">
    <source>
        <dbReference type="ARBA" id="ARBA00023125"/>
    </source>
</evidence>
<comment type="caution">
    <text evidence="10">The sequence shown here is derived from an EMBL/GenBank/DDBJ whole genome shotgun (WGS) entry which is preliminary data.</text>
</comment>
<dbReference type="Pfam" id="PF05247">
    <property type="entry name" value="FlhD"/>
    <property type="match status" value="1"/>
</dbReference>
<evidence type="ECO:0000256" key="8">
    <source>
        <dbReference type="ARBA" id="ARBA00025431"/>
    </source>
</evidence>
<keyword evidence="11" id="KW-1185">Reference proteome</keyword>
<name>A0A840BDV8_9RHOO</name>
<organism evidence="10 11">
    <name type="scientific">Niveibacterium umoris</name>
    <dbReference type="NCBI Taxonomy" id="1193620"/>
    <lineage>
        <taxon>Bacteria</taxon>
        <taxon>Pseudomonadati</taxon>
        <taxon>Pseudomonadota</taxon>
        <taxon>Betaproteobacteria</taxon>
        <taxon>Rhodocyclales</taxon>
        <taxon>Rhodocyclaceae</taxon>
        <taxon>Niveibacterium</taxon>
    </lineage>
</organism>
<dbReference type="GO" id="GO:1902208">
    <property type="term" value="P:regulation of bacterial-type flagellum assembly"/>
    <property type="evidence" value="ECO:0007669"/>
    <property type="project" value="UniProtKB-UniRule"/>
</dbReference>
<dbReference type="GO" id="GO:0045893">
    <property type="term" value="P:positive regulation of DNA-templated transcription"/>
    <property type="evidence" value="ECO:0007669"/>
    <property type="project" value="InterPro"/>
</dbReference>
<gene>
    <name evidence="9" type="primary">flhD</name>
    <name evidence="10" type="ORF">GGR36_000518</name>
</gene>
<dbReference type="SUPFAM" id="SSF63592">
    <property type="entry name" value="Flagellar transcriptional activator FlhD"/>
    <property type="match status" value="1"/>
</dbReference>
<keyword evidence="2 9" id="KW-1005">Bacterial flagellum biogenesis</keyword>
<keyword evidence="10" id="KW-0969">Cilium</keyword>
<evidence type="ECO:0000256" key="5">
    <source>
        <dbReference type="ARBA" id="ARBA00023157"/>
    </source>
</evidence>
<dbReference type="Gene3D" id="1.10.4000.10">
    <property type="entry name" value="Flagellar transcriptional activator FlhD"/>
    <property type="match status" value="1"/>
</dbReference>
<evidence type="ECO:0000256" key="9">
    <source>
        <dbReference type="HAMAP-Rule" id="MF_00725"/>
    </source>
</evidence>
<dbReference type="GO" id="GO:0005737">
    <property type="term" value="C:cytoplasm"/>
    <property type="evidence" value="ECO:0007669"/>
    <property type="project" value="UniProtKB-SubCell"/>
</dbReference>
<evidence type="ECO:0000256" key="1">
    <source>
        <dbReference type="ARBA" id="ARBA00022490"/>
    </source>
</evidence>
<proteinExistence type="inferred from homology"/>
<comment type="subcellular location">
    <subcellularLocation>
        <location evidence="9">Cytoplasm</location>
    </subcellularLocation>
</comment>
<keyword evidence="4 9" id="KW-0238">DNA-binding</keyword>
<dbReference type="InterPro" id="IPR023559">
    <property type="entry name" value="Flagellar_FlhD"/>
</dbReference>
<keyword evidence="10" id="KW-0282">Flagellum</keyword>
<protein>
    <recommendedName>
        <fullName evidence="9">Flagellar transcriptional regulator FlhD</fullName>
    </recommendedName>
</protein>
<evidence type="ECO:0000313" key="11">
    <source>
        <dbReference type="Proteomes" id="UP000561045"/>
    </source>
</evidence>
<dbReference type="AlphaFoldDB" id="A0A840BDV8"/>
<comment type="subunit">
    <text evidence="9">Homodimer; disulfide-linked. Forms a heterohexamer composed of two FlhC and four FlhD subunits. Each FlhC binds a FlhD dimer, forming a heterotrimer, and a hexamer assembles by dimerization of two heterotrimers.</text>
</comment>